<organism evidence="1 2">
    <name type="scientific">Aquatica leii</name>
    <dbReference type="NCBI Taxonomy" id="1421715"/>
    <lineage>
        <taxon>Eukaryota</taxon>
        <taxon>Metazoa</taxon>
        <taxon>Ecdysozoa</taxon>
        <taxon>Arthropoda</taxon>
        <taxon>Hexapoda</taxon>
        <taxon>Insecta</taxon>
        <taxon>Pterygota</taxon>
        <taxon>Neoptera</taxon>
        <taxon>Endopterygota</taxon>
        <taxon>Coleoptera</taxon>
        <taxon>Polyphaga</taxon>
        <taxon>Elateriformia</taxon>
        <taxon>Elateroidea</taxon>
        <taxon>Lampyridae</taxon>
        <taxon>Luciolinae</taxon>
        <taxon>Aquatica</taxon>
    </lineage>
</organism>
<gene>
    <name evidence="1" type="ORF">RN001_001094</name>
</gene>
<reference evidence="2" key="1">
    <citation type="submission" date="2023-01" db="EMBL/GenBank/DDBJ databases">
        <title>Key to firefly adult light organ development and bioluminescence: homeobox transcription factors regulate luciferase expression and transportation to peroxisome.</title>
        <authorList>
            <person name="Fu X."/>
        </authorList>
    </citation>
    <scope>NUCLEOTIDE SEQUENCE [LARGE SCALE GENOMIC DNA]</scope>
</reference>
<dbReference type="EMBL" id="JARPUR010000001">
    <property type="protein sequence ID" value="KAK4884823.1"/>
    <property type="molecule type" value="Genomic_DNA"/>
</dbReference>
<comment type="caution">
    <text evidence="1">The sequence shown here is derived from an EMBL/GenBank/DDBJ whole genome shotgun (WGS) entry which is preliminary data.</text>
</comment>
<keyword evidence="2" id="KW-1185">Reference proteome</keyword>
<evidence type="ECO:0000313" key="1">
    <source>
        <dbReference type="EMBL" id="KAK4884823.1"/>
    </source>
</evidence>
<accession>A0AAN7QME8</accession>
<name>A0AAN7QME8_9COLE</name>
<sequence>MPKSKPSFSRRRKRSSKSKIIRNLCNKSYPKNELPELEMEVDENPPLTMFDVIKGRRIIDVSYVLTQYEHIANHKYICTMGKMNIQKETNQGLLHSWHFKCDEWENRLAEEMKLAGEEEKRLAIEANHWIDINHDRFPYITVIVDGGIERLVKGVRTTIKNGKNNNEKAFQLRQKLLNAPFHVFGNHDNCCKSFCKHDRNETNILELAISTGVFSEVQKYMETIIQKADGLMFNETTNQAER</sequence>
<dbReference type="AlphaFoldDB" id="A0AAN7QME8"/>
<protein>
    <submittedName>
        <fullName evidence="1">Uncharacterized protein</fullName>
    </submittedName>
</protein>
<dbReference type="Proteomes" id="UP001353858">
    <property type="component" value="Unassembled WGS sequence"/>
</dbReference>
<proteinExistence type="predicted"/>
<evidence type="ECO:0000313" key="2">
    <source>
        <dbReference type="Proteomes" id="UP001353858"/>
    </source>
</evidence>